<feature type="chain" id="PRO_5016415389" evidence="1">
    <location>
        <begin position="26"/>
        <end position="182"/>
    </location>
</feature>
<comment type="caution">
    <text evidence="2">The sequence shown here is derived from an EMBL/GenBank/DDBJ whole genome shotgun (WGS) entry which is preliminary data.</text>
</comment>
<gene>
    <name evidence="2" type="ORF">DES52_1279</name>
</gene>
<protein>
    <submittedName>
        <fullName evidence="2">Uncharacterized protein</fullName>
    </submittedName>
</protein>
<evidence type="ECO:0000313" key="3">
    <source>
        <dbReference type="Proteomes" id="UP000248326"/>
    </source>
</evidence>
<evidence type="ECO:0000313" key="2">
    <source>
        <dbReference type="EMBL" id="PYE48675.1"/>
    </source>
</evidence>
<feature type="signal peptide" evidence="1">
    <location>
        <begin position="1"/>
        <end position="25"/>
    </location>
</feature>
<dbReference type="PROSITE" id="PS51257">
    <property type="entry name" value="PROKAR_LIPOPROTEIN"/>
    <property type="match status" value="1"/>
</dbReference>
<accession>A0A318SG84</accession>
<organism evidence="2 3">
    <name type="scientific">Deinococcus yavapaiensis KR-236</name>
    <dbReference type="NCBI Taxonomy" id="694435"/>
    <lineage>
        <taxon>Bacteria</taxon>
        <taxon>Thermotogati</taxon>
        <taxon>Deinococcota</taxon>
        <taxon>Deinococci</taxon>
        <taxon>Deinococcales</taxon>
        <taxon>Deinococcaceae</taxon>
        <taxon>Deinococcus</taxon>
    </lineage>
</organism>
<dbReference type="Proteomes" id="UP000248326">
    <property type="component" value="Unassembled WGS sequence"/>
</dbReference>
<evidence type="ECO:0000256" key="1">
    <source>
        <dbReference type="SAM" id="SignalP"/>
    </source>
</evidence>
<proteinExistence type="predicted"/>
<dbReference type="RefSeq" id="WP_110888839.1">
    <property type="nucleotide sequence ID" value="NZ_QJSX01000027.1"/>
</dbReference>
<name>A0A318SG84_9DEIO</name>
<reference evidence="2 3" key="1">
    <citation type="submission" date="2018-06" db="EMBL/GenBank/DDBJ databases">
        <title>Genomic Encyclopedia of Type Strains, Phase IV (KMG-IV): sequencing the most valuable type-strain genomes for metagenomic binning, comparative biology and taxonomic classification.</title>
        <authorList>
            <person name="Goeker M."/>
        </authorList>
    </citation>
    <scope>NUCLEOTIDE SEQUENCE [LARGE SCALE GENOMIC DNA]</scope>
    <source>
        <strain evidence="2 3">DSM 18048</strain>
    </source>
</reference>
<keyword evidence="1" id="KW-0732">Signal</keyword>
<dbReference type="EMBL" id="QJSX01000027">
    <property type="protein sequence ID" value="PYE48675.1"/>
    <property type="molecule type" value="Genomic_DNA"/>
</dbReference>
<sequence>MKKIVRFTLLGLGLLVLGACAPAPAGSGISSPIAASALQTVTVRPGQNLFVSTLLNPTYLGIDDSQIDATVPVNWERRDVNNNVQSIETPIDWILLGEPDVPAGWSISLAKAELVRQILSTREDRARGETSIRYRDQVRLVYNVKVPQNAPEDVYNLSFKLRALPKEAQPAILIVNVEKNAK</sequence>
<dbReference type="AlphaFoldDB" id="A0A318SG84"/>
<keyword evidence="3" id="KW-1185">Reference proteome</keyword>